<evidence type="ECO:0000259" key="2">
    <source>
        <dbReference type="PROSITE" id="PS50802"/>
    </source>
</evidence>
<feature type="compositionally biased region" description="Low complexity" evidence="1">
    <location>
        <begin position="7"/>
        <end position="17"/>
    </location>
</feature>
<dbReference type="InterPro" id="IPR003323">
    <property type="entry name" value="OTU_dom"/>
</dbReference>
<proteinExistence type="predicted"/>
<dbReference type="PANTHER" id="PTHR12419">
    <property type="entry name" value="OTU DOMAIN CONTAINING PROTEIN"/>
    <property type="match status" value="1"/>
</dbReference>
<dbReference type="GO" id="GO:0004843">
    <property type="term" value="F:cysteine-type deubiquitinase activity"/>
    <property type="evidence" value="ECO:0007669"/>
    <property type="project" value="TreeGrafter"/>
</dbReference>
<sequence length="543" mass="59758">MADSHLPPSGAGPASPSTNRPISVLDFAQSSQAKTSPSSSTSTSKPEEGPLKKKKKEHATGVGTSNDRSEMPESTLNMQALQERGCYTVDIKGDGNCLFRSLAEQMYGDPERHRIIRLNVISCIESDSSRYTSYIPCIGRGRRGPARQASNAAKSRYRGDIDCAIKPGTQLQLLMDHCKVMRNDGEWGDYLEIAGFVHAYGKKIFLYQDDGHVTMFKSDKPPEVKGIEEEDTPDTLHIAYHSYRHYSSVRRFDGPDKGRPNRLQSLDFLLQFTGITQEDLYDDLKTQNQNERAQPVLETEPATEPQRKSIYDIFPEYDRGSLSGLLHSVGDEAKAINVLLEARATCEMRNSSSPSPKVSPCRTSSTKATSPCVSPSHPVAPAAVAREPQQSQALRPGTTSECAITISASPFSVPAPISTTNLAPMPVQNPAPSIAKQSLLRASFTQPNFTKNQLSRPSSRQSQISVGSKRSASDMDVSEDAERKNNTITSIYKAAYKDDIDDDDDGEDSTEHEDDGEYIDDNNDSDDDDEESVRPPARKKRVN</sequence>
<feature type="compositionally biased region" description="Acidic residues" evidence="1">
    <location>
        <begin position="499"/>
        <end position="531"/>
    </location>
</feature>
<dbReference type="PROSITE" id="PS50802">
    <property type="entry name" value="OTU"/>
    <property type="match status" value="1"/>
</dbReference>
<dbReference type="Pfam" id="PF02338">
    <property type="entry name" value="OTU"/>
    <property type="match status" value="1"/>
</dbReference>
<organism evidence="3 4">
    <name type="scientific">Ascosphaera apis ARSEF 7405</name>
    <dbReference type="NCBI Taxonomy" id="392613"/>
    <lineage>
        <taxon>Eukaryota</taxon>
        <taxon>Fungi</taxon>
        <taxon>Dikarya</taxon>
        <taxon>Ascomycota</taxon>
        <taxon>Pezizomycotina</taxon>
        <taxon>Eurotiomycetes</taxon>
        <taxon>Eurotiomycetidae</taxon>
        <taxon>Onygenales</taxon>
        <taxon>Ascosphaeraceae</taxon>
        <taxon>Ascosphaera</taxon>
    </lineage>
</organism>
<feature type="region of interest" description="Disordered" evidence="1">
    <location>
        <begin position="1"/>
        <end position="74"/>
    </location>
</feature>
<dbReference type="AlphaFoldDB" id="A0A167X0R5"/>
<feature type="compositionally biased region" description="Polar residues" evidence="1">
    <location>
        <begin position="62"/>
        <end position="74"/>
    </location>
</feature>
<name>A0A167X0R5_9EURO</name>
<comment type="caution">
    <text evidence="3">The sequence shown here is derived from an EMBL/GenBank/DDBJ whole genome shotgun (WGS) entry which is preliminary data.</text>
</comment>
<feature type="region of interest" description="Disordered" evidence="1">
    <location>
        <begin position="348"/>
        <end position="381"/>
    </location>
</feature>
<dbReference type="VEuPathDB" id="FungiDB:AAP_04246"/>
<feature type="region of interest" description="Disordered" evidence="1">
    <location>
        <begin position="448"/>
        <end position="543"/>
    </location>
</feature>
<keyword evidence="4" id="KW-1185">Reference proteome</keyword>
<dbReference type="PANTHER" id="PTHR12419:SF7">
    <property type="entry name" value="OTU DOMAIN-CONTAINING PROTEIN 3"/>
    <property type="match status" value="1"/>
</dbReference>
<evidence type="ECO:0000313" key="3">
    <source>
        <dbReference type="EMBL" id="KZZ89491.1"/>
    </source>
</evidence>
<dbReference type="CDD" id="cd22756">
    <property type="entry name" value="OTU_OTUD3-like"/>
    <property type="match status" value="1"/>
</dbReference>
<accession>A0A167X0R5</accession>
<protein>
    <submittedName>
        <fullName evidence="3">Ovarian tumor, otubain</fullName>
    </submittedName>
</protein>
<feature type="compositionally biased region" description="Polar residues" evidence="1">
    <location>
        <begin position="448"/>
        <end position="470"/>
    </location>
</feature>
<dbReference type="GO" id="GO:0016579">
    <property type="term" value="P:protein deubiquitination"/>
    <property type="evidence" value="ECO:0007669"/>
    <property type="project" value="TreeGrafter"/>
</dbReference>
<dbReference type="Proteomes" id="UP000242877">
    <property type="component" value="Unassembled WGS sequence"/>
</dbReference>
<reference evidence="3 4" key="1">
    <citation type="journal article" date="2016" name="Genome Biol. Evol.">
        <title>Divergent and convergent evolution of fungal pathogenicity.</title>
        <authorList>
            <person name="Shang Y."/>
            <person name="Xiao G."/>
            <person name="Zheng P."/>
            <person name="Cen K."/>
            <person name="Zhan S."/>
            <person name="Wang C."/>
        </authorList>
    </citation>
    <scope>NUCLEOTIDE SEQUENCE [LARGE SCALE GENOMIC DNA]</scope>
    <source>
        <strain evidence="3 4">ARSEF 7405</strain>
    </source>
</reference>
<dbReference type="OrthoDB" id="409956at2759"/>
<dbReference type="Gene3D" id="3.90.70.80">
    <property type="match status" value="1"/>
</dbReference>
<dbReference type="InterPro" id="IPR050704">
    <property type="entry name" value="Peptidase_C85-like"/>
</dbReference>
<dbReference type="EMBL" id="AZGZ01000020">
    <property type="protein sequence ID" value="KZZ89491.1"/>
    <property type="molecule type" value="Genomic_DNA"/>
</dbReference>
<dbReference type="InterPro" id="IPR038765">
    <property type="entry name" value="Papain-like_cys_pep_sf"/>
</dbReference>
<dbReference type="SUPFAM" id="SSF54001">
    <property type="entry name" value="Cysteine proteinases"/>
    <property type="match status" value="1"/>
</dbReference>
<feature type="compositionally biased region" description="Low complexity" evidence="1">
    <location>
        <begin position="370"/>
        <end position="381"/>
    </location>
</feature>
<feature type="compositionally biased region" description="Low complexity" evidence="1">
    <location>
        <begin position="28"/>
        <end position="44"/>
    </location>
</feature>
<feature type="domain" description="OTU" evidence="2">
    <location>
        <begin position="86"/>
        <end position="252"/>
    </location>
</feature>
<gene>
    <name evidence="3" type="ORF">AAP_04246</name>
</gene>
<evidence type="ECO:0000256" key="1">
    <source>
        <dbReference type="SAM" id="MobiDB-lite"/>
    </source>
</evidence>
<evidence type="ECO:0000313" key="4">
    <source>
        <dbReference type="Proteomes" id="UP000242877"/>
    </source>
</evidence>
<feature type="compositionally biased region" description="Polar residues" evidence="1">
    <location>
        <begin position="348"/>
        <end position="369"/>
    </location>
</feature>